<sequence>APIVEKEGDKAEGGAAESAPQAKAKGKGPPGPGGKGKKGPPPPGAAAAAAEEAPKDEAKEAAGEGT</sequence>
<feature type="region of interest" description="Disordered" evidence="1">
    <location>
        <begin position="1"/>
        <end position="66"/>
    </location>
</feature>
<feature type="compositionally biased region" description="Basic and acidic residues" evidence="1">
    <location>
        <begin position="1"/>
        <end position="12"/>
    </location>
</feature>
<feature type="non-terminal residue" evidence="2">
    <location>
        <position position="66"/>
    </location>
</feature>
<protein>
    <submittedName>
        <fullName evidence="2">Uncharacterized protein</fullName>
    </submittedName>
</protein>
<dbReference type="EMBL" id="CAJNDS010002146">
    <property type="protein sequence ID" value="CAE7351041.1"/>
    <property type="molecule type" value="Genomic_DNA"/>
</dbReference>
<feature type="compositionally biased region" description="Basic and acidic residues" evidence="1">
    <location>
        <begin position="52"/>
        <end position="66"/>
    </location>
</feature>
<accession>A0A812P5J7</accession>
<comment type="caution">
    <text evidence="2">The sequence shown here is derived from an EMBL/GenBank/DDBJ whole genome shotgun (WGS) entry which is preliminary data.</text>
</comment>
<evidence type="ECO:0000313" key="3">
    <source>
        <dbReference type="Proteomes" id="UP000604046"/>
    </source>
</evidence>
<gene>
    <name evidence="2" type="ORF">SNAT2548_LOCUS18508</name>
</gene>
<keyword evidence="3" id="KW-1185">Reference proteome</keyword>
<evidence type="ECO:0000256" key="1">
    <source>
        <dbReference type="SAM" id="MobiDB-lite"/>
    </source>
</evidence>
<proteinExistence type="predicted"/>
<dbReference type="Proteomes" id="UP000604046">
    <property type="component" value="Unassembled WGS sequence"/>
</dbReference>
<evidence type="ECO:0000313" key="2">
    <source>
        <dbReference type="EMBL" id="CAE7351041.1"/>
    </source>
</evidence>
<reference evidence="2" key="1">
    <citation type="submission" date="2021-02" db="EMBL/GenBank/DDBJ databases">
        <authorList>
            <person name="Dougan E. K."/>
            <person name="Rhodes N."/>
            <person name="Thang M."/>
            <person name="Chan C."/>
        </authorList>
    </citation>
    <scope>NUCLEOTIDE SEQUENCE</scope>
</reference>
<organism evidence="2 3">
    <name type="scientific">Symbiodinium natans</name>
    <dbReference type="NCBI Taxonomy" id="878477"/>
    <lineage>
        <taxon>Eukaryota</taxon>
        <taxon>Sar</taxon>
        <taxon>Alveolata</taxon>
        <taxon>Dinophyceae</taxon>
        <taxon>Suessiales</taxon>
        <taxon>Symbiodiniaceae</taxon>
        <taxon>Symbiodinium</taxon>
    </lineage>
</organism>
<dbReference type="AlphaFoldDB" id="A0A812P5J7"/>
<feature type="non-terminal residue" evidence="2">
    <location>
        <position position="1"/>
    </location>
</feature>
<name>A0A812P5J7_9DINO</name>